<dbReference type="GO" id="GO:0005576">
    <property type="term" value="C:extracellular region"/>
    <property type="evidence" value="ECO:0007669"/>
    <property type="project" value="UniProtKB-SubCell"/>
</dbReference>
<dbReference type="InterPro" id="IPR004898">
    <property type="entry name" value="Pectate_lyase_PlyH/PlyE-like"/>
</dbReference>
<feature type="compositionally biased region" description="Pro residues" evidence="13">
    <location>
        <begin position="246"/>
        <end position="260"/>
    </location>
</feature>
<dbReference type="GO" id="GO:0006351">
    <property type="term" value="P:DNA-templated transcription"/>
    <property type="evidence" value="ECO:0007669"/>
    <property type="project" value="InterPro"/>
</dbReference>
<sequence length="1122" mass="125341">MFVSVNLLFAFASLVHGIPSTPTKRAASCSFPSPPSTSSLSEPMTITDTFDGGNVRFDRGSGACGGQTEGGNSDAVFLVEEGGVIRNVVIGADQSEGIHCLGSCTLENVWFEDVCEDAITIKQSSGTSTISGGGAKHAEDKVVQHNGGGTVVIDSFCVQDFGKLYRSCGNCDEQVQRTVQISQIIASDGGSLAGINSNFGDEAIIDSDSLTLDGVDSVCDTYQGNDNGDEPEKLTSNESNENIPILPLPLPPPPPPPPPHSVGRGKTLAKHFQTSLRFFTLDRHVRAEEAFPERLWVRPTSSMYEKLSPFVFRATYTRLAGNSETMPGNVCSSCLNLKTECIRTQSQQKRGPKPGFTRTAASRSVPVLVAAILQATTEEPFDIPDDKEVVLKILVKLATRIKSIEKELANAHRRLILVSNHTSPPPSADSPEYDRDESSDTEDTDDEVNDLSAAVSRFTLSKQVHFGESSNVMIILAAMDARNELASNFKYWRSTFASVRRQPFWDKPSWAVRPIQAIPTFDFPDKKALRKLVDTYFTEINLYNALLHRPLFERSLKDGLHLRDSAFGGLLLSICACASIYAYRQFPRGDVQSSGWVWFNQIPLENFVFWEIPSLYHLQLYCLVTYYLTQIEIVVSPDLSWLLPGIAIRIAQSKGIHRRIQSDSGSRIEGELRKRAFWFLFAIDGTLSEYYGRPRATWSQDFDLDPIVECDDEYWEVEESSQVFQQPHGKPSTVSFWACYLRLQLILERAQQTIYSIRNPDPGSDLSPSTNSEWYQEKMIELDLALNNWVNSVPPHLQWGIPVQNDVFFTQSAALWSTYYWLQILIHRRFIPRPGHSAHLLPSLAICVNAARSCIRVVEAHLRRRALAFGFHMIIYLFNSAMILAINLWRGINTQTPELDRKKEIADIYRCIDILRVYEPRYVVAGRLIDLVNSVMSASHYPPRLSPDPPGGDLESSTLASQQIHPENPEPSHSHHTANFQSYPVQGAGMPWNAEQPHSNFSPVGAPSSSAVNLENSDQYSNFESPSFNIPLHTDDLDPFSFTEADTVNLQSTQYRTDDHNNLLADFTTLPQQSNIDPPQWPANPTEQDWQAFMLSVEQLFNVPHDMASFGNQAGVHELFEQ</sequence>
<evidence type="ECO:0000256" key="3">
    <source>
        <dbReference type="ARBA" id="ARBA00004613"/>
    </source>
</evidence>
<dbReference type="PANTHER" id="PTHR33407:SF9">
    <property type="entry name" value="PECTATE LYASE F-RELATED"/>
    <property type="match status" value="1"/>
</dbReference>
<evidence type="ECO:0000256" key="8">
    <source>
        <dbReference type="ARBA" id="ARBA00022837"/>
    </source>
</evidence>
<comment type="function">
    <text evidence="11">Pectinolytic enzyme consist of four classes of enzymes: pectin lyase, polygalacturonase, pectin methylesterase and rhamnogalacturonase. Among pectinolytic enzymes, pectin lyase is the most important in depolymerization of pectin, since it cleaves internal glycosidic bonds of highly methylated pectins. Favors pectate, the anion, over pectin, the methyl ester.</text>
</comment>
<evidence type="ECO:0000256" key="12">
    <source>
        <dbReference type="ARBA" id="ARBA00039895"/>
    </source>
</evidence>
<dbReference type="GO" id="GO:0030570">
    <property type="term" value="F:pectate lyase activity"/>
    <property type="evidence" value="ECO:0007669"/>
    <property type="project" value="UniProtKB-EC"/>
</dbReference>
<dbReference type="GO" id="GO:0008270">
    <property type="term" value="F:zinc ion binding"/>
    <property type="evidence" value="ECO:0007669"/>
    <property type="project" value="InterPro"/>
</dbReference>
<evidence type="ECO:0000256" key="1">
    <source>
        <dbReference type="ARBA" id="ARBA00000695"/>
    </source>
</evidence>
<evidence type="ECO:0000256" key="5">
    <source>
        <dbReference type="ARBA" id="ARBA00012272"/>
    </source>
</evidence>
<evidence type="ECO:0000313" key="16">
    <source>
        <dbReference type="EMBL" id="KAF5361133.1"/>
    </source>
</evidence>
<organism evidence="16 17">
    <name type="scientific">Tetrapyrgos nigripes</name>
    <dbReference type="NCBI Taxonomy" id="182062"/>
    <lineage>
        <taxon>Eukaryota</taxon>
        <taxon>Fungi</taxon>
        <taxon>Dikarya</taxon>
        <taxon>Basidiomycota</taxon>
        <taxon>Agaricomycotina</taxon>
        <taxon>Agaricomycetes</taxon>
        <taxon>Agaricomycetidae</taxon>
        <taxon>Agaricales</taxon>
        <taxon>Marasmiineae</taxon>
        <taxon>Marasmiaceae</taxon>
        <taxon>Tetrapyrgos</taxon>
    </lineage>
</organism>
<comment type="catalytic activity">
    <reaction evidence="1">
        <text>Eliminative cleavage of (1-&gt;4)-alpha-D-galacturonan to give oligosaccharides with 4-deoxy-alpha-D-galact-4-enuronosyl groups at their non-reducing ends.</text>
        <dbReference type="EC" id="4.2.2.2"/>
    </reaction>
</comment>
<dbReference type="EMBL" id="JAACJM010000042">
    <property type="protein sequence ID" value="KAF5361133.1"/>
    <property type="molecule type" value="Genomic_DNA"/>
</dbReference>
<protein>
    <recommendedName>
        <fullName evidence="12">Probable pectate lyase F</fullName>
        <ecNumber evidence="5">4.2.2.2</ecNumber>
    </recommendedName>
</protein>
<keyword evidence="8" id="KW-0106">Calcium</keyword>
<dbReference type="EC" id="4.2.2.2" evidence="5"/>
<comment type="similarity">
    <text evidence="4">Belongs to the polysaccharide lyase 3 family.</text>
</comment>
<evidence type="ECO:0000256" key="14">
    <source>
        <dbReference type="SAM" id="SignalP"/>
    </source>
</evidence>
<accession>A0A8H5LL53</accession>
<dbReference type="Gene3D" id="2.160.20.10">
    <property type="entry name" value="Single-stranded right-handed beta-helix, Pectin lyase-like"/>
    <property type="match status" value="1"/>
</dbReference>
<feature type="domain" description="Xylanolytic transcriptional activator regulatory" evidence="15">
    <location>
        <begin position="640"/>
        <end position="713"/>
    </location>
</feature>
<evidence type="ECO:0000256" key="7">
    <source>
        <dbReference type="ARBA" id="ARBA00022729"/>
    </source>
</evidence>
<comment type="cofactor">
    <cofactor evidence="2">
        <name>Ca(2+)</name>
        <dbReference type="ChEBI" id="CHEBI:29108"/>
    </cofactor>
</comment>
<proteinExistence type="inferred from homology"/>
<feature type="region of interest" description="Disordered" evidence="13">
    <location>
        <begin position="419"/>
        <end position="447"/>
    </location>
</feature>
<comment type="caution">
    <text evidence="16">The sequence shown here is derived from an EMBL/GenBank/DDBJ whole genome shotgun (WGS) entry which is preliminary data.</text>
</comment>
<gene>
    <name evidence="16" type="ORF">D9758_009054</name>
</gene>
<evidence type="ECO:0000256" key="13">
    <source>
        <dbReference type="SAM" id="MobiDB-lite"/>
    </source>
</evidence>
<evidence type="ECO:0000256" key="11">
    <source>
        <dbReference type="ARBA" id="ARBA00025679"/>
    </source>
</evidence>
<comment type="subcellular location">
    <subcellularLocation>
        <location evidence="3">Secreted</location>
    </subcellularLocation>
</comment>
<dbReference type="InterPro" id="IPR012334">
    <property type="entry name" value="Pectin_lyas_fold"/>
</dbReference>
<dbReference type="InterPro" id="IPR007219">
    <property type="entry name" value="XnlR_reg_dom"/>
</dbReference>
<dbReference type="Pfam" id="PF03211">
    <property type="entry name" value="Pectate_lyase"/>
    <property type="match status" value="1"/>
</dbReference>
<evidence type="ECO:0000256" key="10">
    <source>
        <dbReference type="ARBA" id="ARBA00023242"/>
    </source>
</evidence>
<dbReference type="AlphaFoldDB" id="A0A8H5LL53"/>
<evidence type="ECO:0000256" key="4">
    <source>
        <dbReference type="ARBA" id="ARBA00006463"/>
    </source>
</evidence>
<dbReference type="PANTHER" id="PTHR33407">
    <property type="entry name" value="PECTATE LYASE F-RELATED"/>
    <property type="match status" value="1"/>
</dbReference>
<feature type="compositionally biased region" description="Polar residues" evidence="13">
    <location>
        <begin position="996"/>
        <end position="1013"/>
    </location>
</feature>
<dbReference type="Proteomes" id="UP000559256">
    <property type="component" value="Unassembled WGS sequence"/>
</dbReference>
<evidence type="ECO:0000256" key="2">
    <source>
        <dbReference type="ARBA" id="ARBA00001913"/>
    </source>
</evidence>
<feature type="chain" id="PRO_5034338677" description="Probable pectate lyase F" evidence="14">
    <location>
        <begin position="18"/>
        <end position="1122"/>
    </location>
</feature>
<evidence type="ECO:0000256" key="6">
    <source>
        <dbReference type="ARBA" id="ARBA00022525"/>
    </source>
</evidence>
<feature type="compositionally biased region" description="Polar residues" evidence="13">
    <location>
        <begin position="955"/>
        <end position="964"/>
    </location>
</feature>
<feature type="region of interest" description="Disordered" evidence="13">
    <location>
        <begin position="942"/>
        <end position="1013"/>
    </location>
</feature>
<dbReference type="GO" id="GO:0045490">
    <property type="term" value="P:pectin catabolic process"/>
    <property type="evidence" value="ECO:0007669"/>
    <property type="project" value="TreeGrafter"/>
</dbReference>
<reference evidence="16 17" key="1">
    <citation type="journal article" date="2020" name="ISME J.">
        <title>Uncovering the hidden diversity of litter-decomposition mechanisms in mushroom-forming fungi.</title>
        <authorList>
            <person name="Floudas D."/>
            <person name="Bentzer J."/>
            <person name="Ahren D."/>
            <person name="Johansson T."/>
            <person name="Persson P."/>
            <person name="Tunlid A."/>
        </authorList>
    </citation>
    <scope>NUCLEOTIDE SEQUENCE [LARGE SCALE GENOMIC DNA]</scope>
    <source>
        <strain evidence="16 17">CBS 291.85</strain>
    </source>
</reference>
<evidence type="ECO:0000313" key="17">
    <source>
        <dbReference type="Proteomes" id="UP000559256"/>
    </source>
</evidence>
<name>A0A8H5LL53_9AGAR</name>
<dbReference type="Pfam" id="PF04082">
    <property type="entry name" value="Fungal_trans"/>
    <property type="match status" value="1"/>
</dbReference>
<keyword evidence="7 14" id="KW-0732">Signal</keyword>
<evidence type="ECO:0000256" key="9">
    <source>
        <dbReference type="ARBA" id="ARBA00023239"/>
    </source>
</evidence>
<dbReference type="OrthoDB" id="4456959at2759"/>
<dbReference type="SMART" id="SM00906">
    <property type="entry name" value="Fungal_trans"/>
    <property type="match status" value="1"/>
</dbReference>
<keyword evidence="9" id="KW-0456">Lyase</keyword>
<keyword evidence="6" id="KW-0964">Secreted</keyword>
<feature type="signal peptide" evidence="14">
    <location>
        <begin position="1"/>
        <end position="17"/>
    </location>
</feature>
<dbReference type="InterPro" id="IPR011050">
    <property type="entry name" value="Pectin_lyase_fold/virulence"/>
</dbReference>
<keyword evidence="10" id="KW-0539">Nucleus</keyword>
<keyword evidence="17" id="KW-1185">Reference proteome</keyword>
<evidence type="ECO:0000259" key="15">
    <source>
        <dbReference type="SMART" id="SM00906"/>
    </source>
</evidence>
<dbReference type="GO" id="GO:0003677">
    <property type="term" value="F:DNA binding"/>
    <property type="evidence" value="ECO:0007669"/>
    <property type="project" value="InterPro"/>
</dbReference>
<dbReference type="SUPFAM" id="SSF51126">
    <property type="entry name" value="Pectin lyase-like"/>
    <property type="match status" value="1"/>
</dbReference>
<feature type="region of interest" description="Disordered" evidence="13">
    <location>
        <begin position="221"/>
        <end position="265"/>
    </location>
</feature>
<dbReference type="CDD" id="cd12148">
    <property type="entry name" value="fungal_TF_MHR"/>
    <property type="match status" value="1"/>
</dbReference>